<dbReference type="SUPFAM" id="SSF49503">
    <property type="entry name" value="Cupredoxins"/>
    <property type="match status" value="1"/>
</dbReference>
<feature type="signal peptide" evidence="12">
    <location>
        <begin position="1"/>
        <end position="32"/>
    </location>
</feature>
<proteinExistence type="inferred from homology"/>
<dbReference type="GO" id="GO:0009055">
    <property type="term" value="F:electron transfer activity"/>
    <property type="evidence" value="ECO:0007669"/>
    <property type="project" value="InterPro"/>
</dbReference>
<keyword evidence="4 11" id="KW-0472">Membrane</keyword>
<dbReference type="PANTHER" id="PTHR33021:SF253">
    <property type="entry name" value="EARLY NODULIN-LIKE PROTEIN 9"/>
    <property type="match status" value="1"/>
</dbReference>
<keyword evidence="3 12" id="KW-0732">Signal</keyword>
<dbReference type="AlphaFoldDB" id="A0A835GX22"/>
<evidence type="ECO:0000256" key="12">
    <source>
        <dbReference type="SAM" id="SignalP"/>
    </source>
</evidence>
<dbReference type="GO" id="GO:0005886">
    <property type="term" value="C:plasma membrane"/>
    <property type="evidence" value="ECO:0007669"/>
    <property type="project" value="TreeGrafter"/>
</dbReference>
<keyword evidence="11" id="KW-0812">Transmembrane</keyword>
<evidence type="ECO:0000256" key="3">
    <source>
        <dbReference type="ARBA" id="ARBA00022729"/>
    </source>
</evidence>
<keyword evidence="15" id="KW-1185">Reference proteome</keyword>
<evidence type="ECO:0000256" key="10">
    <source>
        <dbReference type="SAM" id="MobiDB-lite"/>
    </source>
</evidence>
<dbReference type="Pfam" id="PF02298">
    <property type="entry name" value="Cu_bind_like"/>
    <property type="match status" value="1"/>
</dbReference>
<evidence type="ECO:0000313" key="14">
    <source>
        <dbReference type="EMBL" id="KAF9589100.1"/>
    </source>
</evidence>
<evidence type="ECO:0000256" key="7">
    <source>
        <dbReference type="ARBA" id="ARBA00023288"/>
    </source>
</evidence>
<dbReference type="PROSITE" id="PS51485">
    <property type="entry name" value="PHYTOCYANIN"/>
    <property type="match status" value="1"/>
</dbReference>
<evidence type="ECO:0000256" key="1">
    <source>
        <dbReference type="ARBA" id="ARBA00004589"/>
    </source>
</evidence>
<evidence type="ECO:0000256" key="2">
    <source>
        <dbReference type="ARBA" id="ARBA00022622"/>
    </source>
</evidence>
<dbReference type="InterPro" id="IPR041846">
    <property type="entry name" value="ENL_dom"/>
</dbReference>
<comment type="caution">
    <text evidence="14">The sequence shown here is derived from an EMBL/GenBank/DDBJ whole genome shotgun (WGS) entry which is preliminary data.</text>
</comment>
<evidence type="ECO:0000313" key="15">
    <source>
        <dbReference type="Proteomes" id="UP000631114"/>
    </source>
</evidence>
<keyword evidence="2" id="KW-0336">GPI-anchor</keyword>
<feature type="compositionally biased region" description="Pro residues" evidence="10">
    <location>
        <begin position="152"/>
        <end position="169"/>
    </location>
</feature>
<comment type="similarity">
    <text evidence="8">Belongs to the early nodulin-like (ENODL) family.</text>
</comment>
<dbReference type="EMBL" id="JADFTS010000009">
    <property type="protein sequence ID" value="KAF9589100.1"/>
    <property type="molecule type" value="Genomic_DNA"/>
</dbReference>
<dbReference type="FunFam" id="2.60.40.420:FF:000010">
    <property type="entry name" value="Early nodulin-like protein 1"/>
    <property type="match status" value="1"/>
</dbReference>
<dbReference type="OrthoDB" id="691587at2759"/>
<name>A0A835GX22_9MAGN</name>
<dbReference type="GO" id="GO:0012505">
    <property type="term" value="C:endomembrane system"/>
    <property type="evidence" value="ECO:0007669"/>
    <property type="project" value="UniProtKB-SubCell"/>
</dbReference>
<keyword evidence="11" id="KW-1133">Transmembrane helix</keyword>
<feature type="transmembrane region" description="Helical" evidence="11">
    <location>
        <begin position="199"/>
        <end position="218"/>
    </location>
</feature>
<accession>A0A835GX22</accession>
<evidence type="ECO:0000256" key="5">
    <source>
        <dbReference type="ARBA" id="ARBA00023157"/>
    </source>
</evidence>
<evidence type="ECO:0000256" key="6">
    <source>
        <dbReference type="ARBA" id="ARBA00023180"/>
    </source>
</evidence>
<gene>
    <name evidence="14" type="ORF">IFM89_018831</name>
</gene>
<dbReference type="GO" id="GO:0098552">
    <property type="term" value="C:side of membrane"/>
    <property type="evidence" value="ECO:0007669"/>
    <property type="project" value="UniProtKB-KW"/>
</dbReference>
<dbReference type="CDD" id="cd11019">
    <property type="entry name" value="OsENODL1_like"/>
    <property type="match status" value="1"/>
</dbReference>
<dbReference type="InterPro" id="IPR039391">
    <property type="entry name" value="Phytocyanin-like"/>
</dbReference>
<organism evidence="14 15">
    <name type="scientific">Coptis chinensis</name>
    <dbReference type="NCBI Taxonomy" id="261450"/>
    <lineage>
        <taxon>Eukaryota</taxon>
        <taxon>Viridiplantae</taxon>
        <taxon>Streptophyta</taxon>
        <taxon>Embryophyta</taxon>
        <taxon>Tracheophyta</taxon>
        <taxon>Spermatophyta</taxon>
        <taxon>Magnoliopsida</taxon>
        <taxon>Ranunculales</taxon>
        <taxon>Ranunculaceae</taxon>
        <taxon>Coptidoideae</taxon>
        <taxon>Coptis</taxon>
    </lineage>
</organism>
<keyword evidence="6" id="KW-0325">Glycoprotein</keyword>
<evidence type="ECO:0000256" key="11">
    <source>
        <dbReference type="SAM" id="Phobius"/>
    </source>
</evidence>
<evidence type="ECO:0000256" key="8">
    <source>
        <dbReference type="ARBA" id="ARBA00035011"/>
    </source>
</evidence>
<feature type="region of interest" description="Disordered" evidence="10">
    <location>
        <begin position="138"/>
        <end position="195"/>
    </location>
</feature>
<keyword evidence="7" id="KW-0449">Lipoprotein</keyword>
<dbReference type="InterPro" id="IPR008972">
    <property type="entry name" value="Cupredoxin"/>
</dbReference>
<dbReference type="InterPro" id="IPR003245">
    <property type="entry name" value="Phytocyanin_dom"/>
</dbReference>
<evidence type="ECO:0000259" key="13">
    <source>
        <dbReference type="PROSITE" id="PS51485"/>
    </source>
</evidence>
<keyword evidence="5" id="KW-1015">Disulfide bond</keyword>
<dbReference type="PANTHER" id="PTHR33021">
    <property type="entry name" value="BLUE COPPER PROTEIN"/>
    <property type="match status" value="1"/>
</dbReference>
<dbReference type="Proteomes" id="UP000631114">
    <property type="component" value="Unassembled WGS sequence"/>
</dbReference>
<feature type="chain" id="PRO_5032339076" description="Phytocyanin domain-containing protein" evidence="12">
    <location>
        <begin position="33"/>
        <end position="219"/>
    </location>
</feature>
<sequence>MADTVLRSNQHNKALHALVLFGLVLLMQRAGATDYKVGGAKGWSVPNDPNAPSYNQWAEGERFRIGDSLLFVYPSDKDSVLQVNMDDYTNCNTASPIATFTDGKTVFKFSQSGAHYFISGNKDNCVKNEKMHIIVMADRSNQSSKSNQTMTSPPPPPSEMSTPPSPPPSGSLDIVPAPAPVGEESPSPPAPPPSGASSIFLSVIGSFGAFVGSSLLLVL</sequence>
<feature type="domain" description="Phytocyanin" evidence="13">
    <location>
        <begin position="33"/>
        <end position="137"/>
    </location>
</feature>
<protein>
    <recommendedName>
        <fullName evidence="13">Phytocyanin domain-containing protein</fullName>
    </recommendedName>
</protein>
<evidence type="ECO:0000256" key="9">
    <source>
        <dbReference type="ARBA" id="ARBA00037868"/>
    </source>
</evidence>
<reference evidence="14 15" key="1">
    <citation type="submission" date="2020-10" db="EMBL/GenBank/DDBJ databases">
        <title>The Coptis chinensis genome and diversification of protoberbering-type alkaloids.</title>
        <authorList>
            <person name="Wang B."/>
            <person name="Shu S."/>
            <person name="Song C."/>
            <person name="Liu Y."/>
        </authorList>
    </citation>
    <scope>NUCLEOTIDE SEQUENCE [LARGE SCALE GENOMIC DNA]</scope>
    <source>
        <strain evidence="14">HL-2020</strain>
        <tissue evidence="14">Leaf</tissue>
    </source>
</reference>
<feature type="compositionally biased region" description="Polar residues" evidence="10">
    <location>
        <begin position="139"/>
        <end position="148"/>
    </location>
</feature>
<comment type="subcellular location">
    <subcellularLocation>
        <location evidence="9">Endomembrane system</location>
        <topology evidence="9">Lipid-anchor</topology>
    </subcellularLocation>
    <subcellularLocation>
        <location evidence="1">Membrane</location>
        <topology evidence="1">Lipid-anchor</topology>
        <topology evidence="1">GPI-anchor</topology>
    </subcellularLocation>
</comment>
<evidence type="ECO:0000256" key="4">
    <source>
        <dbReference type="ARBA" id="ARBA00023136"/>
    </source>
</evidence>
<dbReference type="Gene3D" id="2.60.40.420">
    <property type="entry name" value="Cupredoxins - blue copper proteins"/>
    <property type="match status" value="1"/>
</dbReference>